<dbReference type="InterPro" id="IPR036291">
    <property type="entry name" value="NAD(P)-bd_dom_sf"/>
</dbReference>
<comment type="caution">
    <text evidence="3">The sequence shown here is derived from an EMBL/GenBank/DDBJ whole genome shotgun (WGS) entry which is preliminary data.</text>
</comment>
<dbReference type="PANTHER" id="PTHR43157:SF31">
    <property type="entry name" value="PHOSPHATIDYLINOSITOL-GLYCAN BIOSYNTHESIS CLASS F PROTEIN"/>
    <property type="match status" value="1"/>
</dbReference>
<sequence length="322" mass="34749">MSSQVILPSETIIQRYGSSLAGKTILVTGISSASIAGELAIQLSAAAPRLLILSARAEEKVTPIAEKIKSTTPDVKIRFLEMDLGDMSSIRQAVDTLRDVPKIDHLVCVAGVMVPPYGTTKDGFETQFGVNYLANFLLVKLLLPKVRLAGAESSVIIVASSAARSGKVEFGDVGFTVRLLCTPLVAYAQSNAARVMFVKALAERLGDQGIRTFSIDPGAVQSGLQRHFSSEFQEMVARLSNSGGLVDLDGKPIEFPPWTTKSEGAATIITGMIDPTIQEHNGAFLHNNAVADEELHSHIMDQNNWAKLWELSEQMIHESFAV</sequence>
<evidence type="ECO:0000313" key="3">
    <source>
        <dbReference type="EMBL" id="ODM19411.1"/>
    </source>
</evidence>
<keyword evidence="2" id="KW-0560">Oxidoreductase</keyword>
<accession>A0A1E3BF44</accession>
<organism evidence="3 4">
    <name type="scientific">Aspergillus cristatus</name>
    <name type="common">Chinese Fuzhuan brick tea-fermentation fungus</name>
    <name type="synonym">Eurotium cristatum</name>
    <dbReference type="NCBI Taxonomy" id="573508"/>
    <lineage>
        <taxon>Eukaryota</taxon>
        <taxon>Fungi</taxon>
        <taxon>Dikarya</taxon>
        <taxon>Ascomycota</taxon>
        <taxon>Pezizomycotina</taxon>
        <taxon>Eurotiomycetes</taxon>
        <taxon>Eurotiomycetidae</taxon>
        <taxon>Eurotiales</taxon>
        <taxon>Aspergillaceae</taxon>
        <taxon>Aspergillus</taxon>
        <taxon>Aspergillus subgen. Aspergillus</taxon>
    </lineage>
</organism>
<dbReference type="Gene3D" id="3.40.50.720">
    <property type="entry name" value="NAD(P)-binding Rossmann-like Domain"/>
    <property type="match status" value="1"/>
</dbReference>
<evidence type="ECO:0000256" key="1">
    <source>
        <dbReference type="ARBA" id="ARBA00006484"/>
    </source>
</evidence>
<evidence type="ECO:0000313" key="4">
    <source>
        <dbReference type="Proteomes" id="UP000094569"/>
    </source>
</evidence>
<dbReference type="PRINTS" id="PR00081">
    <property type="entry name" value="GDHRDH"/>
</dbReference>
<name>A0A1E3BF44_ASPCR</name>
<dbReference type="AlphaFoldDB" id="A0A1E3BF44"/>
<dbReference type="VEuPathDB" id="FungiDB:SI65_04395"/>
<dbReference type="SUPFAM" id="SSF51735">
    <property type="entry name" value="NAD(P)-binding Rossmann-fold domains"/>
    <property type="match status" value="1"/>
</dbReference>
<dbReference type="Proteomes" id="UP000094569">
    <property type="component" value="Unassembled WGS sequence"/>
</dbReference>
<proteinExistence type="inferred from homology"/>
<dbReference type="EMBL" id="JXNT01000004">
    <property type="protein sequence ID" value="ODM19411.1"/>
    <property type="molecule type" value="Genomic_DNA"/>
</dbReference>
<dbReference type="InterPro" id="IPR002347">
    <property type="entry name" value="SDR_fam"/>
</dbReference>
<dbReference type="PANTHER" id="PTHR43157">
    <property type="entry name" value="PHOSPHATIDYLINOSITOL-GLYCAN BIOSYNTHESIS CLASS F PROTEIN-RELATED"/>
    <property type="match status" value="1"/>
</dbReference>
<protein>
    <submittedName>
        <fullName evidence="3">Uncharacterized protein</fullName>
    </submittedName>
</protein>
<reference evidence="3 4" key="1">
    <citation type="journal article" date="2016" name="BMC Genomics">
        <title>Comparative genomic and transcriptomic analyses of the Fuzhuan brick tea-fermentation fungus Aspergillus cristatus.</title>
        <authorList>
            <person name="Ge Y."/>
            <person name="Wang Y."/>
            <person name="Liu Y."/>
            <person name="Tan Y."/>
            <person name="Ren X."/>
            <person name="Zhang X."/>
            <person name="Hyde K.D."/>
            <person name="Liu Y."/>
            <person name="Liu Z."/>
        </authorList>
    </citation>
    <scope>NUCLEOTIDE SEQUENCE [LARGE SCALE GENOMIC DNA]</scope>
    <source>
        <strain evidence="3 4">GZAAS20.1005</strain>
    </source>
</reference>
<gene>
    <name evidence="3" type="ORF">SI65_04395</name>
</gene>
<dbReference type="Pfam" id="PF00106">
    <property type="entry name" value="adh_short"/>
    <property type="match status" value="1"/>
</dbReference>
<dbReference type="STRING" id="573508.A0A1E3BF44"/>
<keyword evidence="4" id="KW-1185">Reference proteome</keyword>
<evidence type="ECO:0000256" key="2">
    <source>
        <dbReference type="ARBA" id="ARBA00023002"/>
    </source>
</evidence>
<dbReference type="OrthoDB" id="191139at2759"/>
<comment type="similarity">
    <text evidence="1">Belongs to the short-chain dehydrogenases/reductases (SDR) family.</text>
</comment>
<dbReference type="GO" id="GO:0016491">
    <property type="term" value="F:oxidoreductase activity"/>
    <property type="evidence" value="ECO:0007669"/>
    <property type="project" value="UniProtKB-KW"/>
</dbReference>